<feature type="signal peptide" evidence="1">
    <location>
        <begin position="1"/>
        <end position="24"/>
    </location>
</feature>
<gene>
    <name evidence="2" type="ORF">SYK_09880</name>
</gene>
<protein>
    <recommendedName>
        <fullName evidence="4">Solute-binding protein family 3/N-terminal domain-containing protein</fullName>
    </recommendedName>
</protein>
<keyword evidence="3" id="KW-1185">Reference proteome</keyword>
<dbReference type="PANTHER" id="PTHR38834">
    <property type="entry name" value="PERIPLASMIC SUBSTRATE BINDING PROTEIN FAMILY 3"/>
    <property type="match status" value="1"/>
</dbReference>
<dbReference type="EMBL" id="AP026709">
    <property type="protein sequence ID" value="BDQ36628.1"/>
    <property type="molecule type" value="Genomic_DNA"/>
</dbReference>
<dbReference type="PANTHER" id="PTHR38834:SF3">
    <property type="entry name" value="SOLUTE-BINDING PROTEIN FAMILY 3_N-TERMINAL DOMAIN-CONTAINING PROTEIN"/>
    <property type="match status" value="1"/>
</dbReference>
<organism evidence="2 3">
    <name type="scientific">Pseudodesulfovibrio nedwellii</name>
    <dbReference type="NCBI Taxonomy" id="2973072"/>
    <lineage>
        <taxon>Bacteria</taxon>
        <taxon>Pseudomonadati</taxon>
        <taxon>Thermodesulfobacteriota</taxon>
        <taxon>Desulfovibrionia</taxon>
        <taxon>Desulfovibrionales</taxon>
        <taxon>Desulfovibrionaceae</taxon>
    </lineage>
</organism>
<reference evidence="2 3" key="1">
    <citation type="submission" date="2022-08" db="EMBL/GenBank/DDBJ databases">
        <title>Genome Sequence of the sulphate-reducing bacterium, Pseudodesulfovibrio sp. SYK.</title>
        <authorList>
            <person name="Kondo R."/>
            <person name="Kataoka T."/>
        </authorList>
    </citation>
    <scope>NUCLEOTIDE SEQUENCE [LARGE SCALE GENOMIC DNA]</scope>
    <source>
        <strain evidence="2 3">SYK</strain>
    </source>
</reference>
<name>A0ABM8AYS8_9BACT</name>
<dbReference type="SUPFAM" id="SSF53850">
    <property type="entry name" value="Periplasmic binding protein-like II"/>
    <property type="match status" value="1"/>
</dbReference>
<dbReference type="Proteomes" id="UP001317742">
    <property type="component" value="Chromosome"/>
</dbReference>
<sequence length="265" mass="29793">MHYIQLFLVCFFSSLLSCISIAKAENFLAMAAPYPPYSISNGLRVEGISVTTLMTIMQRCGTPISNQEIKLAPWAYAYECTARTPQRIILNAVRTPKTEQLYKWVGPIATSKVVLIGRKKDKFLINTKSDLKGLRIATVRWSRPEKALLAGGINANKLHRSPAHVQALRKLSNGEVDLFAFTEKGAPYLMDGLGMMQDDYTICYTFDEQPLYFAFSKDTDDSLISQLNKELKILKATGASGQSQFDILLAEEIQHQKTDHTCRRM</sequence>
<dbReference type="Gene3D" id="3.40.190.10">
    <property type="entry name" value="Periplasmic binding protein-like II"/>
    <property type="match status" value="2"/>
</dbReference>
<evidence type="ECO:0000313" key="2">
    <source>
        <dbReference type="EMBL" id="BDQ36628.1"/>
    </source>
</evidence>
<accession>A0ABM8AYS8</accession>
<evidence type="ECO:0000256" key="1">
    <source>
        <dbReference type="SAM" id="SignalP"/>
    </source>
</evidence>
<proteinExistence type="predicted"/>
<evidence type="ECO:0000313" key="3">
    <source>
        <dbReference type="Proteomes" id="UP001317742"/>
    </source>
</evidence>
<evidence type="ECO:0008006" key="4">
    <source>
        <dbReference type="Google" id="ProtNLM"/>
    </source>
</evidence>
<feature type="chain" id="PRO_5046809911" description="Solute-binding protein family 3/N-terminal domain-containing protein" evidence="1">
    <location>
        <begin position="25"/>
        <end position="265"/>
    </location>
</feature>
<keyword evidence="1" id="KW-0732">Signal</keyword>